<protein>
    <submittedName>
        <fullName evidence="5">TonB-dependent receptor plug domain-containing protein</fullName>
    </submittedName>
</protein>
<dbReference type="PANTHER" id="PTHR30069:SF29">
    <property type="entry name" value="HEMOGLOBIN AND HEMOGLOBIN-HAPTOGLOBIN-BINDING PROTEIN 1-RELATED"/>
    <property type="match status" value="1"/>
</dbReference>
<feature type="compositionally biased region" description="Basic and acidic residues" evidence="2">
    <location>
        <begin position="235"/>
        <end position="245"/>
    </location>
</feature>
<gene>
    <name evidence="5" type="ORF">ACFONP_06020</name>
</gene>
<keyword evidence="1 3" id="KW-0732">Signal</keyword>
<feature type="domain" description="TonB-dependent receptor plug" evidence="4">
    <location>
        <begin position="32"/>
        <end position="110"/>
    </location>
</feature>
<dbReference type="Pfam" id="PF07715">
    <property type="entry name" value="Plug"/>
    <property type="match status" value="1"/>
</dbReference>
<evidence type="ECO:0000256" key="2">
    <source>
        <dbReference type="SAM" id="MobiDB-lite"/>
    </source>
</evidence>
<evidence type="ECO:0000313" key="5">
    <source>
        <dbReference type="EMBL" id="MFC3302285.1"/>
    </source>
</evidence>
<evidence type="ECO:0000256" key="1">
    <source>
        <dbReference type="ARBA" id="ARBA00022729"/>
    </source>
</evidence>
<feature type="region of interest" description="Disordered" evidence="2">
    <location>
        <begin position="225"/>
        <end position="245"/>
    </location>
</feature>
<feature type="chain" id="PRO_5045534146" evidence="3">
    <location>
        <begin position="23"/>
        <end position="682"/>
    </location>
</feature>
<dbReference type="RefSeq" id="WP_189570407.1">
    <property type="nucleotide sequence ID" value="NZ_BMXU01000001.1"/>
</dbReference>
<dbReference type="Gene3D" id="2.170.130.10">
    <property type="entry name" value="TonB-dependent receptor, plug domain"/>
    <property type="match status" value="1"/>
</dbReference>
<dbReference type="Proteomes" id="UP001595607">
    <property type="component" value="Unassembled WGS sequence"/>
</dbReference>
<name>A0ABV7MAC6_9PROT</name>
<dbReference type="EMBL" id="JBHRVA010000002">
    <property type="protein sequence ID" value="MFC3302285.1"/>
    <property type="molecule type" value="Genomic_DNA"/>
</dbReference>
<dbReference type="InterPro" id="IPR037066">
    <property type="entry name" value="Plug_dom_sf"/>
</dbReference>
<accession>A0ABV7MAC6</accession>
<dbReference type="SUPFAM" id="SSF56935">
    <property type="entry name" value="Porins"/>
    <property type="match status" value="1"/>
</dbReference>
<reference evidence="6" key="1">
    <citation type="journal article" date="2019" name="Int. J. Syst. Evol. Microbiol.">
        <title>The Global Catalogue of Microorganisms (GCM) 10K type strain sequencing project: providing services to taxonomists for standard genome sequencing and annotation.</title>
        <authorList>
            <consortium name="The Broad Institute Genomics Platform"/>
            <consortium name="The Broad Institute Genome Sequencing Center for Infectious Disease"/>
            <person name="Wu L."/>
            <person name="Ma J."/>
        </authorList>
    </citation>
    <scope>NUCLEOTIDE SEQUENCE [LARGE SCALE GENOMIC DNA]</scope>
    <source>
        <strain evidence="6">KCTC 22245</strain>
    </source>
</reference>
<comment type="caution">
    <text evidence="5">The sequence shown here is derived from an EMBL/GenBank/DDBJ whole genome shotgun (WGS) entry which is preliminary data.</text>
</comment>
<keyword evidence="6" id="KW-1185">Reference proteome</keyword>
<feature type="signal peptide" evidence="3">
    <location>
        <begin position="1"/>
        <end position="22"/>
    </location>
</feature>
<sequence length="682" mass="74898">MPNAALLSAVALLAFAPMAASAQGDGQSGGFQVFEPEYFERFAPQTASDMLEQVPGFSIRQTGGGRGLGQGGTNVLIDGERVTSKDTNALDILNRTPASAVVRIEITDAATLGVTGLTGQVANVVLDRSTVSGSFEYRAQFRNGARPNLTQGSVSVSGTKGNLAYTLGFENNARRGFEEGPELLLDPNGNLIEERFEHESVRAESPRLTAVIDFDLSEGTSLNVTGSAQSQSFESQERSERSTGEFRRALNGEDEWNADLSTELSRKTGPGTLKLIGYQRFEHSPFSNEALTVSPAGAVSVVSFDQTNDEGETIGRVEYSWAPAEDVSWEIAAETAYNFLDREAVFTVGQGPGAVATPFPDTKVEELRSQGSITRGFVLGEKLSVQASAAAEWSRLTVSGDASNREQDFFRPKGFVSFAYPVSESFDIRARIAREVGQLNFFDFVDSVNLTEDRANAGNAGLVPQQSWDGEIELQKEFGDDEKIIFRLSGSLIEDRVDRVLIETDDGNGNIVLQDAVGNIDEARFASAAVEGTLLTDRWGLTGGRFDFSGERRTSALDDPLTGESRNFSRLAEWNYDINFRQDIPNTPYAWGTGLSDRAEEVLIRFDEVTVFDRTDPWVRAFVEHKDVYGLNLRLWASNLVNTEFTVDRTRYAEFRDGPVQEIERRSRIDNRRFSVTLSGTF</sequence>
<organism evidence="5 6">
    <name type="scientific">Parvularcula lutaonensis</name>
    <dbReference type="NCBI Taxonomy" id="491923"/>
    <lineage>
        <taxon>Bacteria</taxon>
        <taxon>Pseudomonadati</taxon>
        <taxon>Pseudomonadota</taxon>
        <taxon>Alphaproteobacteria</taxon>
        <taxon>Parvularculales</taxon>
        <taxon>Parvularculaceae</taxon>
        <taxon>Parvularcula</taxon>
    </lineage>
</organism>
<keyword evidence="5" id="KW-0675">Receptor</keyword>
<dbReference type="PANTHER" id="PTHR30069">
    <property type="entry name" value="TONB-DEPENDENT OUTER MEMBRANE RECEPTOR"/>
    <property type="match status" value="1"/>
</dbReference>
<dbReference type="InterPro" id="IPR012910">
    <property type="entry name" value="Plug_dom"/>
</dbReference>
<evidence type="ECO:0000259" key="4">
    <source>
        <dbReference type="Pfam" id="PF07715"/>
    </source>
</evidence>
<evidence type="ECO:0000256" key="3">
    <source>
        <dbReference type="SAM" id="SignalP"/>
    </source>
</evidence>
<dbReference type="InterPro" id="IPR039426">
    <property type="entry name" value="TonB-dep_rcpt-like"/>
</dbReference>
<evidence type="ECO:0000313" key="6">
    <source>
        <dbReference type="Proteomes" id="UP001595607"/>
    </source>
</evidence>
<proteinExistence type="predicted"/>